<dbReference type="Proteomes" id="UP001221757">
    <property type="component" value="Unassembled WGS sequence"/>
</dbReference>
<name>A0AAD7GQB1_MYCRO</name>
<keyword evidence="3" id="KW-1185">Reference proteome</keyword>
<feature type="compositionally biased region" description="Basic and acidic residues" evidence="1">
    <location>
        <begin position="689"/>
        <end position="707"/>
    </location>
</feature>
<accession>A0AAD7GQB1</accession>
<feature type="compositionally biased region" description="Gly residues" evidence="1">
    <location>
        <begin position="388"/>
        <end position="399"/>
    </location>
</feature>
<evidence type="ECO:0000313" key="2">
    <source>
        <dbReference type="EMBL" id="KAJ7699598.1"/>
    </source>
</evidence>
<reference evidence="2" key="1">
    <citation type="submission" date="2023-03" db="EMBL/GenBank/DDBJ databases">
        <title>Massive genome expansion in bonnet fungi (Mycena s.s.) driven by repeated elements and novel gene families across ecological guilds.</title>
        <authorList>
            <consortium name="Lawrence Berkeley National Laboratory"/>
            <person name="Harder C.B."/>
            <person name="Miyauchi S."/>
            <person name="Viragh M."/>
            <person name="Kuo A."/>
            <person name="Thoen E."/>
            <person name="Andreopoulos B."/>
            <person name="Lu D."/>
            <person name="Skrede I."/>
            <person name="Drula E."/>
            <person name="Henrissat B."/>
            <person name="Morin E."/>
            <person name="Kohler A."/>
            <person name="Barry K."/>
            <person name="LaButti K."/>
            <person name="Morin E."/>
            <person name="Salamov A."/>
            <person name="Lipzen A."/>
            <person name="Mereny Z."/>
            <person name="Hegedus B."/>
            <person name="Baldrian P."/>
            <person name="Stursova M."/>
            <person name="Weitz H."/>
            <person name="Taylor A."/>
            <person name="Grigoriev I.V."/>
            <person name="Nagy L.G."/>
            <person name="Martin F."/>
            <person name="Kauserud H."/>
        </authorList>
    </citation>
    <scope>NUCLEOTIDE SEQUENCE</scope>
    <source>
        <strain evidence="2">CBHHK067</strain>
    </source>
</reference>
<feature type="region of interest" description="Disordered" evidence="1">
    <location>
        <begin position="531"/>
        <end position="645"/>
    </location>
</feature>
<feature type="compositionally biased region" description="Basic residues" evidence="1">
    <location>
        <begin position="371"/>
        <end position="385"/>
    </location>
</feature>
<dbReference type="EMBL" id="JARKIE010000022">
    <property type="protein sequence ID" value="KAJ7699598.1"/>
    <property type="molecule type" value="Genomic_DNA"/>
</dbReference>
<sequence length="743" mass="78927">MRPRPRPAAVFGALLYAVRAPKTGSRAGRGLGRGRGRCAHSTRGTAPPRSGRVYRTDTGHSAGSVDACCVGMNDAGGDRRASASADPRPTSPVATREPSCRPLDAIPDAHTDTGRCAPPARAQQHREGSTCVGVHPRCRASAVVSRDRSHSSSSRTDGPLPTNGAPTDAHALDGARLLLYEGRDRERARTWGSDTGHAAHIRRAARRADAGRGGGAGRVLGGGARTRTRGRAIHAAHDDQGSDSSSAAGRGDADDGARRRGAESDAGRRTTHGCGGWGEAAGQGAEHDTCDERHGARTTGGARDRGEEMEATALRTDWRTRTLRTKTGGSDATTACAWTMGRGRRGEEAVDAGDERGPRGEETTVLATWRARRGAKHDGARRRCTRTTGGGGGGGGGARGTSTGRREKVSARAATTRIGHDGPRSPSRTRRLDAVAPTLHCPRVPCKEAEERTSTGRRVRGLLLVLLDSDVPRIGLGLSGSPAACASTPRYPSSHTCLHDASTARDAPTLHPIPASLRLCAPSHSFVRIRRPHPRRTRIRDRVGARKYGEGRNAGIEERERDRQERGRVVRMPANTTSPTSGTKQTSTSAIDPRPRYSPARDEGATASTNRVEPSPGKGEGLRRDSYEQADGGGAVEERAVERDQRRGTSCCQARKCDCDCIGRGGEIRGGGVRTEWCCAASLERDWRAGGERGSPRSADEEWKDMEGGGGPVRRAHDDVLLVSRLCRDSGGGRVRFSLLLVF</sequence>
<dbReference type="AlphaFoldDB" id="A0AAD7GQB1"/>
<feature type="region of interest" description="Disordered" evidence="1">
    <location>
        <begin position="202"/>
        <end position="308"/>
    </location>
</feature>
<feature type="region of interest" description="Disordered" evidence="1">
    <location>
        <begin position="24"/>
        <end position="54"/>
    </location>
</feature>
<evidence type="ECO:0000256" key="1">
    <source>
        <dbReference type="SAM" id="MobiDB-lite"/>
    </source>
</evidence>
<evidence type="ECO:0000313" key="3">
    <source>
        <dbReference type="Proteomes" id="UP001221757"/>
    </source>
</evidence>
<feature type="compositionally biased region" description="Basic and acidic residues" evidence="1">
    <location>
        <begin position="540"/>
        <end position="568"/>
    </location>
</feature>
<feature type="region of interest" description="Disordered" evidence="1">
    <location>
        <begin position="76"/>
        <end position="102"/>
    </location>
</feature>
<feature type="compositionally biased region" description="Basic and acidic residues" evidence="1">
    <location>
        <begin position="636"/>
        <end position="645"/>
    </location>
</feature>
<proteinExistence type="predicted"/>
<feature type="compositionally biased region" description="Basic and acidic residues" evidence="1">
    <location>
        <begin position="285"/>
        <end position="295"/>
    </location>
</feature>
<comment type="caution">
    <text evidence="2">The sequence shown here is derived from an EMBL/GenBank/DDBJ whole genome shotgun (WGS) entry which is preliminary data.</text>
</comment>
<feature type="region of interest" description="Disordered" evidence="1">
    <location>
        <begin position="142"/>
        <end position="170"/>
    </location>
</feature>
<feature type="compositionally biased region" description="Gly residues" evidence="1">
    <location>
        <begin position="211"/>
        <end position="224"/>
    </location>
</feature>
<feature type="compositionally biased region" description="Basic and acidic residues" evidence="1">
    <location>
        <begin position="251"/>
        <end position="268"/>
    </location>
</feature>
<gene>
    <name evidence="2" type="ORF">B0H17DRAFT_296889</name>
</gene>
<feature type="compositionally biased region" description="Polar residues" evidence="1">
    <location>
        <begin position="574"/>
        <end position="590"/>
    </location>
</feature>
<feature type="region of interest" description="Disordered" evidence="1">
    <location>
        <begin position="371"/>
        <end position="430"/>
    </location>
</feature>
<organism evidence="2 3">
    <name type="scientific">Mycena rosella</name>
    <name type="common">Pink bonnet</name>
    <name type="synonym">Agaricus rosellus</name>
    <dbReference type="NCBI Taxonomy" id="1033263"/>
    <lineage>
        <taxon>Eukaryota</taxon>
        <taxon>Fungi</taxon>
        <taxon>Dikarya</taxon>
        <taxon>Basidiomycota</taxon>
        <taxon>Agaricomycotina</taxon>
        <taxon>Agaricomycetes</taxon>
        <taxon>Agaricomycetidae</taxon>
        <taxon>Agaricales</taxon>
        <taxon>Marasmiineae</taxon>
        <taxon>Mycenaceae</taxon>
        <taxon>Mycena</taxon>
    </lineage>
</organism>
<protein>
    <submittedName>
        <fullName evidence="2">Uncharacterized protein</fullName>
    </submittedName>
</protein>
<feature type="region of interest" description="Disordered" evidence="1">
    <location>
        <begin position="689"/>
        <end position="711"/>
    </location>
</feature>
<feature type="compositionally biased region" description="Basic and acidic residues" evidence="1">
    <location>
        <begin position="593"/>
        <end position="604"/>
    </location>
</feature>